<evidence type="ECO:0000313" key="3">
    <source>
        <dbReference type="Proteomes" id="UP001417504"/>
    </source>
</evidence>
<accession>A0AAP0IJB8</accession>
<feature type="region of interest" description="Disordered" evidence="1">
    <location>
        <begin position="1"/>
        <end position="37"/>
    </location>
</feature>
<protein>
    <submittedName>
        <fullName evidence="2">Uncharacterized protein</fullName>
    </submittedName>
</protein>
<dbReference type="EMBL" id="JBBNAE010000006">
    <property type="protein sequence ID" value="KAK9116594.1"/>
    <property type="molecule type" value="Genomic_DNA"/>
</dbReference>
<sequence>MSMQQEKSEGDLKGKLDEELGPKGVAQSSIAGEGDNSPAVAVAVAAAKKGRVERHLPQPPEPCLVATSRDFLS</sequence>
<gene>
    <name evidence="2" type="ORF">Sjap_015541</name>
</gene>
<dbReference type="Proteomes" id="UP001417504">
    <property type="component" value="Unassembled WGS sequence"/>
</dbReference>
<reference evidence="2 3" key="1">
    <citation type="submission" date="2024-01" db="EMBL/GenBank/DDBJ databases">
        <title>Genome assemblies of Stephania.</title>
        <authorList>
            <person name="Yang L."/>
        </authorList>
    </citation>
    <scope>NUCLEOTIDE SEQUENCE [LARGE SCALE GENOMIC DNA]</scope>
    <source>
        <strain evidence="2">QJT</strain>
        <tissue evidence="2">Leaf</tissue>
    </source>
</reference>
<feature type="region of interest" description="Disordered" evidence="1">
    <location>
        <begin position="49"/>
        <end position="73"/>
    </location>
</feature>
<name>A0AAP0IJB8_9MAGN</name>
<proteinExistence type="predicted"/>
<dbReference type="AlphaFoldDB" id="A0AAP0IJB8"/>
<keyword evidence="3" id="KW-1185">Reference proteome</keyword>
<organism evidence="2 3">
    <name type="scientific">Stephania japonica</name>
    <dbReference type="NCBI Taxonomy" id="461633"/>
    <lineage>
        <taxon>Eukaryota</taxon>
        <taxon>Viridiplantae</taxon>
        <taxon>Streptophyta</taxon>
        <taxon>Embryophyta</taxon>
        <taxon>Tracheophyta</taxon>
        <taxon>Spermatophyta</taxon>
        <taxon>Magnoliopsida</taxon>
        <taxon>Ranunculales</taxon>
        <taxon>Menispermaceae</taxon>
        <taxon>Menispermoideae</taxon>
        <taxon>Cissampelideae</taxon>
        <taxon>Stephania</taxon>
    </lineage>
</organism>
<comment type="caution">
    <text evidence="2">The sequence shown here is derived from an EMBL/GenBank/DDBJ whole genome shotgun (WGS) entry which is preliminary data.</text>
</comment>
<evidence type="ECO:0000256" key="1">
    <source>
        <dbReference type="SAM" id="MobiDB-lite"/>
    </source>
</evidence>
<evidence type="ECO:0000313" key="2">
    <source>
        <dbReference type="EMBL" id="KAK9116594.1"/>
    </source>
</evidence>
<feature type="compositionally biased region" description="Basic and acidic residues" evidence="1">
    <location>
        <begin position="1"/>
        <end position="21"/>
    </location>
</feature>